<name>A0A0N7L3F2_PLAHL</name>
<dbReference type="GO" id="GO:0031146">
    <property type="term" value="P:SCF-dependent proteasomal ubiquitin-dependent protein catabolic process"/>
    <property type="evidence" value="ECO:0007669"/>
    <property type="project" value="TreeGrafter"/>
</dbReference>
<organism evidence="1 2">
    <name type="scientific">Plasmopara halstedii</name>
    <name type="common">Downy mildew of sunflower</name>
    <dbReference type="NCBI Taxonomy" id="4781"/>
    <lineage>
        <taxon>Eukaryota</taxon>
        <taxon>Sar</taxon>
        <taxon>Stramenopiles</taxon>
        <taxon>Oomycota</taxon>
        <taxon>Peronosporomycetes</taxon>
        <taxon>Peronosporales</taxon>
        <taxon>Peronosporaceae</taxon>
        <taxon>Plasmopara</taxon>
    </lineage>
</organism>
<protein>
    <submittedName>
        <fullName evidence="1">F-box protein containing LRR</fullName>
    </submittedName>
</protein>
<dbReference type="Gene3D" id="3.80.10.10">
    <property type="entry name" value="Ribonuclease Inhibitor"/>
    <property type="match status" value="3"/>
</dbReference>
<dbReference type="Proteomes" id="UP000054928">
    <property type="component" value="Unassembled WGS sequence"/>
</dbReference>
<reference evidence="2" key="1">
    <citation type="submission" date="2014-09" db="EMBL/GenBank/DDBJ databases">
        <authorList>
            <person name="Sharma Rahul"/>
            <person name="Thines Marco"/>
        </authorList>
    </citation>
    <scope>NUCLEOTIDE SEQUENCE [LARGE SCALE GENOMIC DNA]</scope>
</reference>
<dbReference type="GO" id="GO:0019005">
    <property type="term" value="C:SCF ubiquitin ligase complex"/>
    <property type="evidence" value="ECO:0007669"/>
    <property type="project" value="TreeGrafter"/>
</dbReference>
<proteinExistence type="predicted"/>
<dbReference type="Gene3D" id="1.20.5.190">
    <property type="match status" value="1"/>
</dbReference>
<evidence type="ECO:0000313" key="2">
    <source>
        <dbReference type="Proteomes" id="UP000054928"/>
    </source>
</evidence>
<dbReference type="OrthoDB" id="550575at2759"/>
<dbReference type="PANTHER" id="PTHR13318">
    <property type="entry name" value="PARTNER OF PAIRED, ISOFORM B-RELATED"/>
    <property type="match status" value="1"/>
</dbReference>
<dbReference type="SMART" id="SM00367">
    <property type="entry name" value="LRR_CC"/>
    <property type="match status" value="12"/>
</dbReference>
<dbReference type="PANTHER" id="PTHR13318:SF105">
    <property type="entry name" value="F-BOX_LRR-REPEAT PROTEIN 3"/>
    <property type="match status" value="1"/>
</dbReference>
<dbReference type="Pfam" id="PF00612">
    <property type="entry name" value="IQ"/>
    <property type="match status" value="3"/>
</dbReference>
<dbReference type="InterPro" id="IPR032675">
    <property type="entry name" value="LRR_dom_sf"/>
</dbReference>
<evidence type="ECO:0000313" key="1">
    <source>
        <dbReference type="EMBL" id="CEG35707.1"/>
    </source>
</evidence>
<sequence>MSGRARRVNKRPLPLTLGPVAPTVARASSNQESVGNANVLGSGYKTTVADAYRNILAKLRLHLPEEVVFSDPLRKCFRSHVDLSGWLVTDDSLQQLQFHYDHLKHFVKSSFHTLTLDGTAHITKRGLNIILEAAQANGDTLRVLRLKDCQLLSFSGGQLLDSNNLPQFLTELDVSSCEWVNDNFLRILSRHCSSLTKLTLARCRRVTDYGIALFSESEVVSLTVLDISFCPKLTEVALLALLGGSSSSMAVPSGPPVTSSSTSARLRDLNAAGLSLVDGLTFIGLRKCSALHLETLNLSHCSGLRAAALQHLGRIHALTYIIKLDLSHCILVNDQILTALAEVCTQLTTLLLAYCTSITDYGIQRLVGDIVVAHADQPDQFEILCDLGGEDTAKKSRKNGCWLLEVLDITGCSQVTSRGIVALAARCPLLRSVTLDGVRRLDQSGVRALLDGCSELHTVRWRSTLVRNRPSEVYAPKTCAAFLSIPHLSEASLTALACSRLKVLHIGRTQCDTNALAIALLRMRTSPSFVNTLTDLDVTSLGTDALCVALGKCCTNLRKICLSRSRYFSATSFFEILRGCSRLRVIDIESCEQIGDETMTALSKAPCCSHLETLILANDWQLTDTGVAKLLRPATSLIRLDVRRCPEISLSVLQAMATARGHISEATRDGLSPRHPNVIAFLCREHKRQKAARKILRWLRYRLDACFSSTSFLECALVYFRRQKSAVVRVQRWYRRIAAQKLQCRLIAEAHCLRAERCNLNWAWIRALCTLSRRLRVFVRIFVAARESAAIQIAKQLQIQRNHAATVIQRFTRGWLGRRRAIEKRHEQEVHYQRQARAATAVQRTFRRYRSQKLTAQLRGESNKLMQSAMQLHCTCFVAGQHIQRIVRGFLGRQNAKCCKVAANEVLLVRNDRCKQIQRAFRAYMARVGFHNMMLYGAVALQKIYRGYCGRCLARVFVLYHAYASSPRILILTKYSIYTRKFAIAWARKRDAALVVAIMIQKRYRGFCGRREARYVLECKRQRCRLKDTCARIIQHFFRSIVILVQIARFRSLLRLRRSSATKIQATWWMWLGKVVASAQRLRLSRHRQHTAIMDAIGAQQQNRRLFLQLGAMHLIVSHYHASLAARGWQSSMRISLLHRSATKIQALVRGHIGRIYAYWFCYELARAASKIQRVWRGKQGKKMWRLLVDERHKLHQLQINNDRAAWFTKKRIAQHALFASEREAQYAVVLQRWFRTLEKRHIFLSIRDHQNREFHNRATTRMTELSDKLTGSITCQAQVWRKCLERKPELVGMKEEKCVALEKEIEKLKATCIEANIGSAQASRELTELLKRKHHVEHSCARRQRASKEVKQHIQLFTMRAKELTIESAHASNSSHQLQRELHRLNLKLQEFHANLQNCLSFEPLLMSNDVELLLNILNGDD</sequence>
<dbReference type="EMBL" id="CCYD01000109">
    <property type="protein sequence ID" value="CEG35707.1"/>
    <property type="molecule type" value="Genomic_DNA"/>
</dbReference>
<dbReference type="InterPro" id="IPR000048">
    <property type="entry name" value="IQ_motif_EF-hand-BS"/>
</dbReference>
<dbReference type="RefSeq" id="XP_024572076.1">
    <property type="nucleotide sequence ID" value="XM_024727170.1"/>
</dbReference>
<dbReference type="GeneID" id="36395099"/>
<dbReference type="SMART" id="SM00015">
    <property type="entry name" value="IQ"/>
    <property type="match status" value="10"/>
</dbReference>
<dbReference type="InterPro" id="IPR006553">
    <property type="entry name" value="Leu-rich_rpt_Cys-con_subtyp"/>
</dbReference>
<keyword evidence="2" id="KW-1185">Reference proteome</keyword>
<dbReference type="OMA" id="QATWRMW"/>
<accession>A0A0N7L3F2</accession>
<dbReference type="PROSITE" id="PS50096">
    <property type="entry name" value="IQ"/>
    <property type="match status" value="4"/>
</dbReference>
<dbReference type="SUPFAM" id="SSF52047">
    <property type="entry name" value="RNI-like"/>
    <property type="match status" value="2"/>
</dbReference>